<keyword evidence="10" id="KW-1185">Reference proteome</keyword>
<dbReference type="SUPFAM" id="SSF48371">
    <property type="entry name" value="ARM repeat"/>
    <property type="match status" value="1"/>
</dbReference>
<gene>
    <name evidence="9" type="ORF">I9W82_005118</name>
</gene>
<dbReference type="InterPro" id="IPR011989">
    <property type="entry name" value="ARM-like"/>
</dbReference>
<keyword evidence="4" id="KW-0813">Transport</keyword>
<reference evidence="9 10" key="1">
    <citation type="submission" date="2020-12" db="EMBL/GenBank/DDBJ databases">
        <title>Effect of drift, selection, and recombination on the evolution of hybrid genomes in Candida yeast pathogens.</title>
        <authorList>
            <person name="Mixao V."/>
            <person name="Ksiezopolska E."/>
            <person name="Saus E."/>
            <person name="Boekhout T."/>
            <person name="Gacser A."/>
            <person name="Gabaldon T."/>
        </authorList>
    </citation>
    <scope>NUCLEOTIDE SEQUENCE [LARGE SCALE GENOMIC DNA]</scope>
    <source>
        <strain evidence="9 10">BP57</strain>
    </source>
</reference>
<evidence type="ECO:0000256" key="2">
    <source>
        <dbReference type="ARBA" id="ARBA00004496"/>
    </source>
</evidence>
<evidence type="ECO:0000313" key="9">
    <source>
        <dbReference type="EMBL" id="KAG5417483.1"/>
    </source>
</evidence>
<evidence type="ECO:0000256" key="6">
    <source>
        <dbReference type="ARBA" id="ARBA00022927"/>
    </source>
</evidence>
<dbReference type="SMART" id="SM00913">
    <property type="entry name" value="IBN_N"/>
    <property type="match status" value="1"/>
</dbReference>
<evidence type="ECO:0000259" key="8">
    <source>
        <dbReference type="PROSITE" id="PS50166"/>
    </source>
</evidence>
<dbReference type="InterPro" id="IPR001494">
    <property type="entry name" value="Importin-beta_N"/>
</dbReference>
<protein>
    <submittedName>
        <fullName evidence="9">CSE1</fullName>
    </submittedName>
</protein>
<evidence type="ECO:0000256" key="7">
    <source>
        <dbReference type="ARBA" id="ARBA00023242"/>
    </source>
</evidence>
<dbReference type="RefSeq" id="XP_067546599.1">
    <property type="nucleotide sequence ID" value="XM_067694261.1"/>
</dbReference>
<dbReference type="PROSITE" id="PS50166">
    <property type="entry name" value="IMPORTIN_B_NT"/>
    <property type="match status" value="1"/>
</dbReference>
<evidence type="ECO:0000256" key="5">
    <source>
        <dbReference type="ARBA" id="ARBA00022490"/>
    </source>
</evidence>
<dbReference type="InterPro" id="IPR005043">
    <property type="entry name" value="XPO2_C"/>
</dbReference>
<dbReference type="GO" id="GO:0031267">
    <property type="term" value="F:small GTPase binding"/>
    <property type="evidence" value="ECO:0007669"/>
    <property type="project" value="InterPro"/>
</dbReference>
<dbReference type="EMBL" id="JAEOAQ010000007">
    <property type="protein sequence ID" value="KAG5417483.1"/>
    <property type="molecule type" value="Genomic_DNA"/>
</dbReference>
<comment type="similarity">
    <text evidence="3">Belongs to the XPO2/CSE1 family.</text>
</comment>
<name>A0A8H7ZEG8_9ASCO</name>
<dbReference type="Pfam" id="PF03378">
    <property type="entry name" value="CAS_CSE1"/>
    <property type="match status" value="1"/>
</dbReference>
<accession>A0A8H7ZEG8</accession>
<dbReference type="Pfam" id="PF03810">
    <property type="entry name" value="IBN_N"/>
    <property type="match status" value="1"/>
</dbReference>
<comment type="subcellular location">
    <subcellularLocation>
        <location evidence="2">Cytoplasm</location>
    </subcellularLocation>
    <subcellularLocation>
        <location evidence="1">Nucleus</location>
    </subcellularLocation>
</comment>
<dbReference type="GO" id="GO:0005635">
    <property type="term" value="C:nuclear envelope"/>
    <property type="evidence" value="ECO:0007669"/>
    <property type="project" value="TreeGrafter"/>
</dbReference>
<dbReference type="GO" id="GO:0006611">
    <property type="term" value="P:protein export from nucleus"/>
    <property type="evidence" value="ECO:0007669"/>
    <property type="project" value="TreeGrafter"/>
</dbReference>
<keyword evidence="6" id="KW-0653">Protein transport</keyword>
<evidence type="ECO:0000256" key="1">
    <source>
        <dbReference type="ARBA" id="ARBA00004123"/>
    </source>
</evidence>
<dbReference type="InterPro" id="IPR016024">
    <property type="entry name" value="ARM-type_fold"/>
</dbReference>
<proteinExistence type="inferred from homology"/>
<dbReference type="AlphaFoldDB" id="A0A8H7ZEG8"/>
<keyword evidence="5" id="KW-0963">Cytoplasm</keyword>
<comment type="caution">
    <text evidence="9">The sequence shown here is derived from an EMBL/GenBank/DDBJ whole genome shotgun (WGS) entry which is preliminary data.</text>
</comment>
<evidence type="ECO:0000256" key="4">
    <source>
        <dbReference type="ARBA" id="ARBA00022448"/>
    </source>
</evidence>
<dbReference type="GO" id="GO:0006606">
    <property type="term" value="P:protein import into nucleus"/>
    <property type="evidence" value="ECO:0007669"/>
    <property type="project" value="TreeGrafter"/>
</dbReference>
<dbReference type="PANTHER" id="PTHR10997:SF8">
    <property type="entry name" value="EXPORTIN-2"/>
    <property type="match status" value="1"/>
</dbReference>
<dbReference type="Pfam" id="PF08506">
    <property type="entry name" value="Cse1"/>
    <property type="match status" value="1"/>
</dbReference>
<dbReference type="GO" id="GO:0005829">
    <property type="term" value="C:cytosol"/>
    <property type="evidence" value="ECO:0007669"/>
    <property type="project" value="TreeGrafter"/>
</dbReference>
<dbReference type="OrthoDB" id="3268246at2759"/>
<sequence length="1001" mass="113012">MSVENSLESIPKILEQSLIPQYSNQAEKTLKSIENEPGFSINLLHIIASTNLSSSVRLAAALYFKNLVKRKWITEDGTDYLLPLEDVNKIKYEIIDVMISLPNQLQIQIGEAITLIAECDFPHNWPNLIDTLVSKLSLTDFVNNKAILLVSHSIFKNWRPLFRSDELFLEIKLVLEKFVEPFLKLFIELDHLIDKSKDNEAQLSIYFENLLLLMQIYYDFNCQDIPEFFEDHMNELMNIVHKYLVYNNPLLLKADEDEEVDVLIKVKTSIIELLSLYVTRYADVFGPLIQTFITSVWDLINNFVTKQPKFDLLVVKALHFLSSIIKIPTYQSLFQSEQSVNEIIEKIILPNIMLRQNDEETFEDEPILYVRSDLEGSDFDSRRKSATDFLRELKELNSELLTTTVMKYVNQFLSFATNDWKHKDTAIYLFSSLATKGSVTNVGVTSTNVLVDVVDFFSKNIAHDLESNEVHPILQVDAIKYIFTFRNQLTKEQLLITIPRLINHLEVNSNVVVYTYSAITIEKLLSMTNFSQGHLPVFNKNDIEPFVTPLLTKLFNLILMNSASSPEKLAENEFLMKCIMRVLNTCEDLFTERVPIIDQLLQILKITAKNPSNPKFSHYTFESLALLFKYGAQQDSKNINQYIEHAIPGLLNILSEDVQEYVPYTFQILAYLLENYPKASGLPETYKSLIQPLMSPSVWQFKGNIPGITRLLISILEHDPTFFIEANHLTPLLGVFQNLLASKINDTYGFDLIQSILFNVPLNSLQPYLRNIARLILTRLQKSRTDKFVKRFVVFLNVVTTVNLSDVKYTNSDAVAGGDFIIQLIDSVQSGLFGQIYSSFMLPTSSVLANLQDKKIVNIGLSVLLTNPNFQSQYGSLVVDTIDTLVRNLDSYEGIAKSGGTTSAVSNGGNSSIAAAAGAGAHGGAHGGLNELDSDFSAFGSHYSKLAAIANPPFDPLASKIKNNDFALIKSTILANVKKVDASVLNQLSGDTQTSLQKMAF</sequence>
<evidence type="ECO:0000256" key="3">
    <source>
        <dbReference type="ARBA" id="ARBA00008669"/>
    </source>
</evidence>
<dbReference type="GO" id="GO:0005049">
    <property type="term" value="F:nuclear export signal receptor activity"/>
    <property type="evidence" value="ECO:0007669"/>
    <property type="project" value="TreeGrafter"/>
</dbReference>
<keyword evidence="7" id="KW-0539">Nucleus</keyword>
<dbReference type="Proteomes" id="UP000669133">
    <property type="component" value="Unassembled WGS sequence"/>
</dbReference>
<dbReference type="Gene3D" id="1.25.10.10">
    <property type="entry name" value="Leucine-rich Repeat Variant"/>
    <property type="match status" value="1"/>
</dbReference>
<feature type="domain" description="Importin N-terminal" evidence="8">
    <location>
        <begin position="26"/>
        <end position="100"/>
    </location>
</feature>
<organism evidence="9 10">
    <name type="scientific">Candida metapsilosis</name>
    <dbReference type="NCBI Taxonomy" id="273372"/>
    <lineage>
        <taxon>Eukaryota</taxon>
        <taxon>Fungi</taxon>
        <taxon>Dikarya</taxon>
        <taxon>Ascomycota</taxon>
        <taxon>Saccharomycotina</taxon>
        <taxon>Pichiomycetes</taxon>
        <taxon>Debaryomycetaceae</taxon>
        <taxon>Candida/Lodderomyces clade</taxon>
        <taxon>Candida</taxon>
    </lineage>
</organism>
<evidence type="ECO:0000313" key="10">
    <source>
        <dbReference type="Proteomes" id="UP000669133"/>
    </source>
</evidence>
<dbReference type="PANTHER" id="PTHR10997">
    <property type="entry name" value="IMPORTIN-7, 8, 11"/>
    <property type="match status" value="1"/>
</dbReference>
<dbReference type="InterPro" id="IPR013713">
    <property type="entry name" value="XPO2_central"/>
</dbReference>
<dbReference type="GeneID" id="93653747"/>